<keyword evidence="2 3" id="KW-0175">Coiled coil</keyword>
<dbReference type="GO" id="GO:0034727">
    <property type="term" value="P:piecemeal microautophagy of the nucleus"/>
    <property type="evidence" value="ECO:0007669"/>
    <property type="project" value="TreeGrafter"/>
</dbReference>
<name>A0A7S0E173_9CRYP</name>
<dbReference type="GO" id="GO:1990316">
    <property type="term" value="C:Atg1/ULK1 kinase complex"/>
    <property type="evidence" value="ECO:0007669"/>
    <property type="project" value="TreeGrafter"/>
</dbReference>
<evidence type="ECO:0000256" key="3">
    <source>
        <dbReference type="SAM" id="Coils"/>
    </source>
</evidence>
<dbReference type="PANTHER" id="PTHR13222:SF1">
    <property type="entry name" value="RB1-INDUCIBLE COILED-COIL PROTEIN 1"/>
    <property type="match status" value="1"/>
</dbReference>
<dbReference type="GO" id="GO:0034045">
    <property type="term" value="C:phagophore assembly site membrane"/>
    <property type="evidence" value="ECO:0007669"/>
    <property type="project" value="TreeGrafter"/>
</dbReference>
<feature type="coiled-coil region" evidence="3">
    <location>
        <begin position="17"/>
        <end position="51"/>
    </location>
</feature>
<proteinExistence type="predicted"/>
<evidence type="ECO:0000256" key="2">
    <source>
        <dbReference type="ARBA" id="ARBA00023054"/>
    </source>
</evidence>
<dbReference type="GO" id="GO:0019901">
    <property type="term" value="F:protein kinase binding"/>
    <property type="evidence" value="ECO:0007669"/>
    <property type="project" value="TreeGrafter"/>
</dbReference>
<dbReference type="PANTHER" id="PTHR13222">
    <property type="entry name" value="RB1-INDUCIBLE COILED-COIL"/>
    <property type="match status" value="1"/>
</dbReference>
<protein>
    <recommendedName>
        <fullName evidence="4">Autophagy-related protein 11 C-terminal domain-containing protein</fullName>
    </recommendedName>
</protein>
<dbReference type="AlphaFoldDB" id="A0A7S0E173"/>
<dbReference type="GO" id="GO:0061709">
    <property type="term" value="P:reticulophagy"/>
    <property type="evidence" value="ECO:0007669"/>
    <property type="project" value="TreeGrafter"/>
</dbReference>
<evidence type="ECO:0000256" key="1">
    <source>
        <dbReference type="ARBA" id="ARBA00023006"/>
    </source>
</evidence>
<keyword evidence="1" id="KW-0072">Autophagy</keyword>
<feature type="domain" description="Autophagy-related protein 11 C-terminal" evidence="4">
    <location>
        <begin position="77"/>
        <end position="184"/>
    </location>
</feature>
<dbReference type="InterPro" id="IPR040040">
    <property type="entry name" value="ATG11"/>
</dbReference>
<reference evidence="5" key="1">
    <citation type="submission" date="2021-01" db="EMBL/GenBank/DDBJ databases">
        <authorList>
            <person name="Corre E."/>
            <person name="Pelletier E."/>
            <person name="Niang G."/>
            <person name="Scheremetjew M."/>
            <person name="Finn R."/>
            <person name="Kale V."/>
            <person name="Holt S."/>
            <person name="Cochrane G."/>
            <person name="Meng A."/>
            <person name="Brown T."/>
            <person name="Cohen L."/>
        </authorList>
    </citation>
    <scope>NUCLEOTIDE SEQUENCE</scope>
    <source>
        <strain evidence="5">CCMP325</strain>
    </source>
</reference>
<sequence length="187" mass="20794">MEGGERHSYGESDWVNLDELQVALAVEEMDVETLRRELEKSRSKIAELKKTLSDICTSNQVPSAQGEHGSVSLDDLAEEVRQLREREELWKMCSKSKITYTSFEAGDTALFLPTSSGNFIAFHRSCPFRYLSQESLEAARAKAGGIVDYVLGSIVEIYEHFAGEGNDGNPYSLPAGTPYYICTVIVL</sequence>
<dbReference type="InterPro" id="IPR019460">
    <property type="entry name" value="Atg11_C"/>
</dbReference>
<evidence type="ECO:0000313" key="5">
    <source>
        <dbReference type="EMBL" id="CAD8469212.1"/>
    </source>
</evidence>
<dbReference type="GO" id="GO:0060090">
    <property type="term" value="F:molecular adaptor activity"/>
    <property type="evidence" value="ECO:0007669"/>
    <property type="project" value="TreeGrafter"/>
</dbReference>
<dbReference type="Pfam" id="PF10377">
    <property type="entry name" value="ATG11"/>
    <property type="match status" value="1"/>
</dbReference>
<evidence type="ECO:0000259" key="4">
    <source>
        <dbReference type="Pfam" id="PF10377"/>
    </source>
</evidence>
<accession>A0A7S0E173</accession>
<dbReference type="GO" id="GO:0000422">
    <property type="term" value="P:autophagy of mitochondrion"/>
    <property type="evidence" value="ECO:0007669"/>
    <property type="project" value="TreeGrafter"/>
</dbReference>
<gene>
    <name evidence="5" type="ORF">HPHI1048_LOCUS2327</name>
</gene>
<dbReference type="GO" id="GO:0000045">
    <property type="term" value="P:autophagosome assembly"/>
    <property type="evidence" value="ECO:0007669"/>
    <property type="project" value="InterPro"/>
</dbReference>
<organism evidence="5">
    <name type="scientific">Hanusia phi</name>
    <dbReference type="NCBI Taxonomy" id="3032"/>
    <lineage>
        <taxon>Eukaryota</taxon>
        <taxon>Cryptophyceae</taxon>
        <taxon>Pyrenomonadales</taxon>
        <taxon>Geminigeraceae</taxon>
        <taxon>Hanusia</taxon>
    </lineage>
</organism>
<dbReference type="GO" id="GO:0034517">
    <property type="term" value="P:ribophagy"/>
    <property type="evidence" value="ECO:0007669"/>
    <property type="project" value="TreeGrafter"/>
</dbReference>
<dbReference type="EMBL" id="HBEO01003294">
    <property type="protein sequence ID" value="CAD8469212.1"/>
    <property type="molecule type" value="Transcribed_RNA"/>
</dbReference>